<reference evidence="17" key="1">
    <citation type="submission" date="2025-08" db="UniProtKB">
        <authorList>
            <consortium name="Ensembl"/>
        </authorList>
    </citation>
    <scope>IDENTIFICATION</scope>
</reference>
<dbReference type="InterPro" id="IPR020894">
    <property type="entry name" value="Cadherin_CS"/>
</dbReference>
<dbReference type="GeneTree" id="ENSGT01030000234624"/>
<dbReference type="STRING" id="56723.ENSLBEP00000037847"/>
<dbReference type="GO" id="GO:0045216">
    <property type="term" value="P:cell-cell junction organization"/>
    <property type="evidence" value="ECO:0007669"/>
    <property type="project" value="UniProtKB-ARBA"/>
</dbReference>
<dbReference type="FunFam" id="2.60.40.60:FF:000068">
    <property type="entry name" value="Desmoglein 1"/>
    <property type="match status" value="1"/>
</dbReference>
<evidence type="ECO:0000256" key="9">
    <source>
        <dbReference type="ARBA" id="ARBA00022989"/>
    </source>
</evidence>
<dbReference type="InterPro" id="IPR000233">
    <property type="entry name" value="Cadherin_Y-type_LIR"/>
</dbReference>
<keyword evidence="3 13" id="KW-0812">Transmembrane</keyword>
<evidence type="ECO:0000256" key="14">
    <source>
        <dbReference type="RuleBase" id="RU004358"/>
    </source>
</evidence>
<evidence type="ECO:0000256" key="7">
    <source>
        <dbReference type="ARBA" id="ARBA00022889"/>
    </source>
</evidence>
<keyword evidence="11" id="KW-0325">Glycoprotein</keyword>
<protein>
    <submittedName>
        <fullName evidence="17">Si:ch73-74h11.1</fullName>
    </submittedName>
</protein>
<dbReference type="InterPro" id="IPR050971">
    <property type="entry name" value="Cadherin-domain_protein"/>
</dbReference>
<dbReference type="FunFam" id="2.60.40.60:FF:000074">
    <property type="entry name" value="Desmoglein 4"/>
    <property type="match status" value="1"/>
</dbReference>
<comment type="function">
    <text evidence="14">A component of desmosome cell-cell junctions which are required for positive regulation of cellular adhesion. Involved in the interaction of plaque proteins and intermediate filaments mediating cell-cell adhesion.</text>
</comment>
<dbReference type="InterPro" id="IPR009122">
    <property type="entry name" value="Desmosomal_cadherin"/>
</dbReference>
<comment type="subcellular location">
    <subcellularLocation>
        <location evidence="1">Cell junction</location>
        <location evidence="1">Desmosome</location>
    </subcellularLocation>
    <subcellularLocation>
        <location evidence="13">Cell membrane</location>
        <topology evidence="13">Single-pass type I membrane protein</topology>
    </subcellularLocation>
</comment>
<evidence type="ECO:0000256" key="10">
    <source>
        <dbReference type="ARBA" id="ARBA00023136"/>
    </source>
</evidence>
<keyword evidence="9" id="KW-1133">Transmembrane helix</keyword>
<dbReference type="Gene3D" id="4.10.900.10">
    <property type="entry name" value="TCF3-CBD (Catenin binding domain)"/>
    <property type="match status" value="1"/>
</dbReference>
<evidence type="ECO:0000256" key="4">
    <source>
        <dbReference type="ARBA" id="ARBA00022723"/>
    </source>
</evidence>
<dbReference type="GO" id="GO:0060027">
    <property type="term" value="P:convergent extension involved in gastrulation"/>
    <property type="evidence" value="ECO:0007669"/>
    <property type="project" value="UniProtKB-ARBA"/>
</dbReference>
<keyword evidence="6 12" id="KW-0106">Calcium</keyword>
<evidence type="ECO:0000256" key="5">
    <source>
        <dbReference type="ARBA" id="ARBA00022737"/>
    </source>
</evidence>
<dbReference type="PRINTS" id="PR01818">
    <property type="entry name" value="DESMOCADHERN"/>
</dbReference>
<dbReference type="AlphaFoldDB" id="A0A3Q3GU10"/>
<keyword evidence="2" id="KW-1003">Cell membrane</keyword>
<evidence type="ECO:0000256" key="2">
    <source>
        <dbReference type="ARBA" id="ARBA00022475"/>
    </source>
</evidence>
<evidence type="ECO:0000259" key="16">
    <source>
        <dbReference type="PROSITE" id="PS50268"/>
    </source>
</evidence>
<evidence type="ECO:0000256" key="1">
    <source>
        <dbReference type="ARBA" id="ARBA00004568"/>
    </source>
</evidence>
<organism evidence="17 18">
    <name type="scientific">Labrus bergylta</name>
    <name type="common">ballan wrasse</name>
    <dbReference type="NCBI Taxonomy" id="56723"/>
    <lineage>
        <taxon>Eukaryota</taxon>
        <taxon>Metazoa</taxon>
        <taxon>Chordata</taxon>
        <taxon>Craniata</taxon>
        <taxon>Vertebrata</taxon>
        <taxon>Euteleostomi</taxon>
        <taxon>Actinopterygii</taxon>
        <taxon>Neopterygii</taxon>
        <taxon>Teleostei</taxon>
        <taxon>Neoteleostei</taxon>
        <taxon>Acanthomorphata</taxon>
        <taxon>Eupercaria</taxon>
        <taxon>Labriformes</taxon>
        <taxon>Labridae</taxon>
        <taxon>Labrus</taxon>
    </lineage>
</organism>
<dbReference type="Pfam" id="PF01049">
    <property type="entry name" value="CADH_Y-type_LIR"/>
    <property type="match status" value="1"/>
</dbReference>
<dbReference type="PANTHER" id="PTHR24025">
    <property type="entry name" value="DESMOGLEIN FAMILY MEMBER"/>
    <property type="match status" value="1"/>
</dbReference>
<proteinExistence type="predicted"/>
<dbReference type="SMART" id="SM00112">
    <property type="entry name" value="CA"/>
    <property type="match status" value="3"/>
</dbReference>
<dbReference type="GO" id="GO:0030057">
    <property type="term" value="C:desmosome"/>
    <property type="evidence" value="ECO:0007669"/>
    <property type="project" value="UniProtKB-SubCell"/>
</dbReference>
<dbReference type="SUPFAM" id="SSF49313">
    <property type="entry name" value="Cadherin-like"/>
    <property type="match status" value="4"/>
</dbReference>
<dbReference type="Pfam" id="PF00028">
    <property type="entry name" value="Cadherin"/>
    <property type="match status" value="2"/>
</dbReference>
<dbReference type="PRINTS" id="PR00205">
    <property type="entry name" value="CADHERIN"/>
</dbReference>
<dbReference type="Gene3D" id="2.60.40.60">
    <property type="entry name" value="Cadherins"/>
    <property type="match status" value="5"/>
</dbReference>
<sequence>MFSAEARQRKYLRRQKREWIMPPAKLRENTDYMNREFIAKIRSDKSLTDPVEYYLSGKGADRPPFNLFVVDQKTGFVKITGVLDREKCPSYHLTGVAKFTNGTTAEADIPLTVIVVDENDNPPTFELYAGNVSESSSKGTFIMQISAKDKDQAGTINSNISYSIVSQEPAGTGHMFYIDKYSGKLYVKEPTLDREDVDFYKLVIKGTDMAGAKNGLTGTGNVEVKVMDINDNIPTLEKTEYAGSVDENVADVIVMKIKALDDDLHHTDNWLTVFKIAKGNEDNIFSIETDKETNEGILKLIKPGVGVGLKPGVKPGPGKKPKPKPDAPAKSYPIKIAVNNVPEGPAFIPDTKKVPVSEDPKDAPEDGVLTVFAAVDPDTGKTAEDVSYAKAYDPDNWFTIDEETAEIKLIKAPDRESPFLVNGTYIAKILAITKDMPAKTATGTIAIEVTDSNDHCPTLTTTYNHLCTDVKTVYVTGFDEDVSPNGAPFTFRIITEGTNGKWEVEVINGESNVFCRVLIQKPTFFSDCAVQVMDSLLEYDYEGCGSTAGSVGCCSLLESDNNLQFLNDLGPKFKTLAEICSPPTPTPKLTRKVARAVKTTVKYDEPVVKSKMETKQTDIKTEEVMSSTNISKSSASNISTAFPQSKVTNISHSSNIIHSATLPRPAQTVILQQQPLYYTTRPVMQPMHYVVQPQLQNTVLLADGTQGANFPGLYVVGGSQSPSSGFVIQGIESPKTPTSPGSPVSPLLLPVGPGVSQGSVPRDGWKIIGPKPDGNYILVQEKSSPVEPGRVDPGSPQGNLPRGAILVKEAAPPQGVLGPAAQGSVFGILPGHTVATKGGVFKGQLDIDYGHVEKGPNKSLIMTNKQPVCY</sequence>
<dbReference type="InParanoid" id="A0A3Q3GU10"/>
<dbReference type="PROSITE" id="PS50268">
    <property type="entry name" value="CADHERIN_2"/>
    <property type="match status" value="3"/>
</dbReference>
<evidence type="ECO:0000313" key="17">
    <source>
        <dbReference type="Ensembl" id="ENSLBEP00000037847.1"/>
    </source>
</evidence>
<evidence type="ECO:0000256" key="8">
    <source>
        <dbReference type="ARBA" id="ARBA00022949"/>
    </source>
</evidence>
<dbReference type="Ensembl" id="ENSLBET00000039409.1">
    <property type="protein sequence ID" value="ENSLBEP00000037847.1"/>
    <property type="gene ID" value="ENSLBEG00000028237.1"/>
</dbReference>
<dbReference type="FunFam" id="2.60.40.60:FF:000019">
    <property type="entry name" value="Cadherin 2"/>
    <property type="match status" value="1"/>
</dbReference>
<feature type="region of interest" description="Disordered" evidence="15">
    <location>
        <begin position="310"/>
        <end position="330"/>
    </location>
</feature>
<dbReference type="InterPro" id="IPR027397">
    <property type="entry name" value="Catenin-bd_sf"/>
</dbReference>
<reference evidence="17" key="2">
    <citation type="submission" date="2025-09" db="UniProtKB">
        <authorList>
            <consortium name="Ensembl"/>
        </authorList>
    </citation>
    <scope>IDENTIFICATION</scope>
</reference>
<dbReference type="InterPro" id="IPR002126">
    <property type="entry name" value="Cadherin-like_dom"/>
</dbReference>
<dbReference type="GO" id="GO:0005886">
    <property type="term" value="C:plasma membrane"/>
    <property type="evidence" value="ECO:0007669"/>
    <property type="project" value="UniProtKB-SubCell"/>
</dbReference>
<evidence type="ECO:0000256" key="6">
    <source>
        <dbReference type="ARBA" id="ARBA00022837"/>
    </source>
</evidence>
<dbReference type="PROSITE" id="PS00232">
    <property type="entry name" value="CADHERIN_1"/>
    <property type="match status" value="2"/>
</dbReference>
<evidence type="ECO:0000256" key="12">
    <source>
        <dbReference type="PROSITE-ProRule" id="PRU00043"/>
    </source>
</evidence>
<evidence type="ECO:0000256" key="15">
    <source>
        <dbReference type="SAM" id="MobiDB-lite"/>
    </source>
</evidence>
<keyword evidence="4" id="KW-0479">Metal-binding</keyword>
<evidence type="ECO:0000256" key="11">
    <source>
        <dbReference type="ARBA" id="ARBA00023180"/>
    </source>
</evidence>
<feature type="domain" description="Cadherin" evidence="16">
    <location>
        <begin position="348"/>
        <end position="459"/>
    </location>
</feature>
<dbReference type="FunFam" id="2.60.40.60:FF:000011">
    <property type="entry name" value="Cadherin 1"/>
    <property type="match status" value="1"/>
</dbReference>
<keyword evidence="18" id="KW-1185">Reference proteome</keyword>
<evidence type="ECO:0000256" key="3">
    <source>
        <dbReference type="ARBA" id="ARBA00022692"/>
    </source>
</evidence>
<dbReference type="CDD" id="cd11304">
    <property type="entry name" value="Cadherin_repeat"/>
    <property type="match status" value="3"/>
</dbReference>
<dbReference type="InterPro" id="IPR015919">
    <property type="entry name" value="Cadherin-like_sf"/>
</dbReference>
<keyword evidence="5" id="KW-0677">Repeat</keyword>
<dbReference type="Proteomes" id="UP000261660">
    <property type="component" value="Unplaced"/>
</dbReference>
<feature type="domain" description="Cadherin" evidence="16">
    <location>
        <begin position="44"/>
        <end position="125"/>
    </location>
</feature>
<dbReference type="GO" id="GO:0007156">
    <property type="term" value="P:homophilic cell adhesion via plasma membrane adhesion molecules"/>
    <property type="evidence" value="ECO:0007669"/>
    <property type="project" value="InterPro"/>
</dbReference>
<accession>A0A3Q3GU10</accession>
<feature type="domain" description="Cadherin" evidence="16">
    <location>
        <begin position="124"/>
        <end position="236"/>
    </location>
</feature>
<dbReference type="PANTHER" id="PTHR24025:SF32">
    <property type="entry name" value="DESMOGLEIN-2"/>
    <property type="match status" value="1"/>
</dbReference>
<keyword evidence="10" id="KW-0472">Membrane</keyword>
<name>A0A3Q3GU10_9LABR</name>
<keyword evidence="8" id="KW-0965">Cell junction</keyword>
<dbReference type="GO" id="GO:0005509">
    <property type="term" value="F:calcium ion binding"/>
    <property type="evidence" value="ECO:0007669"/>
    <property type="project" value="UniProtKB-UniRule"/>
</dbReference>
<evidence type="ECO:0000256" key="13">
    <source>
        <dbReference type="RuleBase" id="RU003318"/>
    </source>
</evidence>
<keyword evidence="7 13" id="KW-0130">Cell adhesion</keyword>
<evidence type="ECO:0000313" key="18">
    <source>
        <dbReference type="Proteomes" id="UP000261660"/>
    </source>
</evidence>